<reference evidence="1" key="1">
    <citation type="journal article" date="2023" name="Science">
        <title>Elucidation of the pathway for biosynthesis of saponin adjuvants from the soapbark tree.</title>
        <authorList>
            <person name="Reed J."/>
            <person name="Orme A."/>
            <person name="El-Demerdash A."/>
            <person name="Owen C."/>
            <person name="Martin L.B.B."/>
            <person name="Misra R.C."/>
            <person name="Kikuchi S."/>
            <person name="Rejzek M."/>
            <person name="Martin A.C."/>
            <person name="Harkess A."/>
            <person name="Leebens-Mack J."/>
            <person name="Louveau T."/>
            <person name="Stephenson M.J."/>
            <person name="Osbourn A."/>
        </authorList>
    </citation>
    <scope>NUCLEOTIDE SEQUENCE</scope>
    <source>
        <strain evidence="1">S10</strain>
    </source>
</reference>
<dbReference type="Proteomes" id="UP001163823">
    <property type="component" value="Chromosome 12"/>
</dbReference>
<organism evidence="1 2">
    <name type="scientific">Quillaja saponaria</name>
    <name type="common">Soap bark tree</name>
    <dbReference type="NCBI Taxonomy" id="32244"/>
    <lineage>
        <taxon>Eukaryota</taxon>
        <taxon>Viridiplantae</taxon>
        <taxon>Streptophyta</taxon>
        <taxon>Embryophyta</taxon>
        <taxon>Tracheophyta</taxon>
        <taxon>Spermatophyta</taxon>
        <taxon>Magnoliopsida</taxon>
        <taxon>eudicotyledons</taxon>
        <taxon>Gunneridae</taxon>
        <taxon>Pentapetalae</taxon>
        <taxon>rosids</taxon>
        <taxon>fabids</taxon>
        <taxon>Fabales</taxon>
        <taxon>Quillajaceae</taxon>
        <taxon>Quillaja</taxon>
    </lineage>
</organism>
<comment type="caution">
    <text evidence="1">The sequence shown here is derived from an EMBL/GenBank/DDBJ whole genome shotgun (WGS) entry which is preliminary data.</text>
</comment>
<dbReference type="EMBL" id="JARAOO010000012">
    <property type="protein sequence ID" value="KAJ7949818.1"/>
    <property type="molecule type" value="Genomic_DNA"/>
</dbReference>
<protein>
    <submittedName>
        <fullName evidence="1">NBS-LRR type disease resistance protein</fullName>
    </submittedName>
</protein>
<dbReference type="AlphaFoldDB" id="A0AAD7L1K8"/>
<keyword evidence="2" id="KW-1185">Reference proteome</keyword>
<evidence type="ECO:0000313" key="2">
    <source>
        <dbReference type="Proteomes" id="UP001163823"/>
    </source>
</evidence>
<dbReference type="InterPro" id="IPR032675">
    <property type="entry name" value="LRR_dom_sf"/>
</dbReference>
<evidence type="ECO:0000313" key="1">
    <source>
        <dbReference type="EMBL" id="KAJ7949818.1"/>
    </source>
</evidence>
<gene>
    <name evidence="1" type="ORF">O6P43_030116</name>
</gene>
<dbReference type="Gene3D" id="3.80.10.10">
    <property type="entry name" value="Ribonuclease Inhibitor"/>
    <property type="match status" value="1"/>
</dbReference>
<accession>A0AAD7L1K8</accession>
<name>A0AAD7L1K8_QUISA</name>
<proteinExistence type="predicted"/>
<sequence>MSTLATTFDTGSLQATIISMDVHLGHHLWQRGDFLRQFLKHSTTTARGLQSSSNSSLSLHSPLQIKISLHSGINDLESLQKELLPNLTSLEDLTFCDCPGLKSVSSIPQHISAVHKLRVIRRNEVGLCNDEEDGDYDMRWKELSSFCTLELHDLSKLVSLPKDLQHVTTLDYS</sequence>
<dbReference type="KEGG" id="qsa:O6P43_030116"/>